<dbReference type="InterPro" id="IPR013083">
    <property type="entry name" value="Znf_RING/FYVE/PHD"/>
</dbReference>
<keyword evidence="3" id="KW-0862">Zinc</keyword>
<comment type="caution">
    <text evidence="4">The sequence shown here is derived from an EMBL/GenBank/DDBJ whole genome shotgun (WGS) entry which is preliminary data.</text>
</comment>
<dbReference type="EMBL" id="JBJQND010000006">
    <property type="protein sequence ID" value="KAL3874198.1"/>
    <property type="molecule type" value="Genomic_DNA"/>
</dbReference>
<dbReference type="Gene3D" id="3.90.70.80">
    <property type="match status" value="1"/>
</dbReference>
<sequence>MADFSITKRIARLPCGGCRSNCSNDCVKCSLCNNWYHRKCQQISADEMKIWNKIELGYVCVSCRTLDGIEFDYLMGMRRLKNVLAKLKTAVTRETLFKIEFKPVSDKDVVFPPVRVDAIAKEVMNKYFDEVIGDPIITTGNGNCLFNAVSLLLYGDESKSVQLRYHICLRMVRDSTSYMNHPHRKRIQCLSPSYEATCIDCATIGGFSSAWTILAICDITWRLVRILYPSVNGVNDFAHTSLNTTFEPSSVVPAGHSTINILWYVQGQLPKQGSWYAVNHFVHVLDMNASLRTL</sequence>
<keyword evidence="1" id="KW-0479">Metal-binding</keyword>
<organism evidence="4 5">
    <name type="scientific">Sinanodonta woodiana</name>
    <name type="common">Chinese pond mussel</name>
    <name type="synonym">Anodonta woodiana</name>
    <dbReference type="NCBI Taxonomy" id="1069815"/>
    <lineage>
        <taxon>Eukaryota</taxon>
        <taxon>Metazoa</taxon>
        <taxon>Spiralia</taxon>
        <taxon>Lophotrochozoa</taxon>
        <taxon>Mollusca</taxon>
        <taxon>Bivalvia</taxon>
        <taxon>Autobranchia</taxon>
        <taxon>Heteroconchia</taxon>
        <taxon>Palaeoheterodonta</taxon>
        <taxon>Unionida</taxon>
        <taxon>Unionoidea</taxon>
        <taxon>Unionidae</taxon>
        <taxon>Unioninae</taxon>
        <taxon>Sinanodonta</taxon>
    </lineage>
</organism>
<dbReference type="Gene3D" id="3.30.40.10">
    <property type="entry name" value="Zinc/RING finger domain, C3HC4 (zinc finger)"/>
    <property type="match status" value="1"/>
</dbReference>
<evidence type="ECO:0000256" key="1">
    <source>
        <dbReference type="ARBA" id="ARBA00022723"/>
    </source>
</evidence>
<reference evidence="4 5" key="1">
    <citation type="submission" date="2024-11" db="EMBL/GenBank/DDBJ databases">
        <title>Chromosome-level genome assembly of the freshwater bivalve Anodonta woodiana.</title>
        <authorList>
            <person name="Chen X."/>
        </authorList>
    </citation>
    <scope>NUCLEOTIDE SEQUENCE [LARGE SCALE GENOMIC DNA]</scope>
    <source>
        <strain evidence="4">MN2024</strain>
        <tissue evidence="4">Gills</tissue>
    </source>
</reference>
<dbReference type="GO" id="GO:0008270">
    <property type="term" value="F:zinc ion binding"/>
    <property type="evidence" value="ECO:0007669"/>
    <property type="project" value="UniProtKB-KW"/>
</dbReference>
<evidence type="ECO:0008006" key="6">
    <source>
        <dbReference type="Google" id="ProtNLM"/>
    </source>
</evidence>
<dbReference type="SUPFAM" id="SSF57903">
    <property type="entry name" value="FYVE/PHD zinc finger"/>
    <property type="match status" value="1"/>
</dbReference>
<keyword evidence="2" id="KW-0863">Zinc-finger</keyword>
<dbReference type="InterPro" id="IPR019786">
    <property type="entry name" value="Zinc_finger_PHD-type_CS"/>
</dbReference>
<protein>
    <recommendedName>
        <fullName evidence="6">PHD-type domain-containing protein</fullName>
    </recommendedName>
</protein>
<evidence type="ECO:0000313" key="4">
    <source>
        <dbReference type="EMBL" id="KAL3874198.1"/>
    </source>
</evidence>
<accession>A0ABD3WN93</accession>
<dbReference type="Proteomes" id="UP001634394">
    <property type="component" value="Unassembled WGS sequence"/>
</dbReference>
<gene>
    <name evidence="4" type="ORF">ACJMK2_037244</name>
</gene>
<keyword evidence="5" id="KW-1185">Reference proteome</keyword>
<evidence type="ECO:0000256" key="2">
    <source>
        <dbReference type="ARBA" id="ARBA00022771"/>
    </source>
</evidence>
<evidence type="ECO:0000313" key="5">
    <source>
        <dbReference type="Proteomes" id="UP001634394"/>
    </source>
</evidence>
<dbReference type="AlphaFoldDB" id="A0ABD3WN93"/>
<evidence type="ECO:0000256" key="3">
    <source>
        <dbReference type="ARBA" id="ARBA00022833"/>
    </source>
</evidence>
<proteinExistence type="predicted"/>
<name>A0ABD3WN93_SINWO</name>
<dbReference type="InterPro" id="IPR011011">
    <property type="entry name" value="Znf_FYVE_PHD"/>
</dbReference>
<dbReference type="PROSITE" id="PS01359">
    <property type="entry name" value="ZF_PHD_1"/>
    <property type="match status" value="1"/>
</dbReference>